<feature type="active site" description="Charge relay system" evidence="5 6">
    <location>
        <position position="58"/>
    </location>
</feature>
<dbReference type="SUPFAM" id="SSF69318">
    <property type="entry name" value="Integrin alpha N-terminal domain"/>
    <property type="match status" value="1"/>
</dbReference>
<evidence type="ECO:0000256" key="1">
    <source>
        <dbReference type="ARBA" id="ARBA00011073"/>
    </source>
</evidence>
<dbReference type="InterPro" id="IPR028994">
    <property type="entry name" value="Integrin_alpha_N"/>
</dbReference>
<organism evidence="10 11">
    <name type="scientific">Candidatus Uhrbacteria bacterium RIFCSPHIGHO2_02_FULL_53_13</name>
    <dbReference type="NCBI Taxonomy" id="1802389"/>
    <lineage>
        <taxon>Bacteria</taxon>
        <taxon>Candidatus Uhriibacteriota</taxon>
    </lineage>
</organism>
<feature type="active site" description="Charge relay system" evidence="5 6">
    <location>
        <position position="122"/>
    </location>
</feature>
<evidence type="ECO:0000259" key="9">
    <source>
        <dbReference type="Pfam" id="PF00082"/>
    </source>
</evidence>
<dbReference type="PROSITE" id="PS00138">
    <property type="entry name" value="SUBTILASE_SER"/>
    <property type="match status" value="1"/>
</dbReference>
<dbReference type="Gene3D" id="2.130.10.130">
    <property type="entry name" value="Integrin alpha, N-terminal"/>
    <property type="match status" value="1"/>
</dbReference>
<name>A0A1F7TWK1_9BACT</name>
<dbReference type="InterPro" id="IPR015500">
    <property type="entry name" value="Peptidase_S8_subtilisin-rel"/>
</dbReference>
<feature type="chain" id="PRO_5009532925" description="Peptidase S8/S53 domain-containing protein" evidence="8">
    <location>
        <begin position="21"/>
        <end position="683"/>
    </location>
</feature>
<keyword evidence="4 6" id="KW-0720">Serine protease</keyword>
<dbReference type="InterPro" id="IPR000209">
    <property type="entry name" value="Peptidase_S8/S53_dom"/>
</dbReference>
<dbReference type="PROSITE" id="PS51892">
    <property type="entry name" value="SUBTILASE"/>
    <property type="match status" value="1"/>
</dbReference>
<dbReference type="STRING" id="1802389.A3C17_04245"/>
<evidence type="ECO:0000313" key="10">
    <source>
        <dbReference type="EMBL" id="OGL70375.1"/>
    </source>
</evidence>
<dbReference type="GO" id="GO:0004252">
    <property type="term" value="F:serine-type endopeptidase activity"/>
    <property type="evidence" value="ECO:0007669"/>
    <property type="project" value="UniProtKB-UniRule"/>
</dbReference>
<protein>
    <recommendedName>
        <fullName evidence="9">Peptidase S8/S53 domain-containing protein</fullName>
    </recommendedName>
</protein>
<comment type="similarity">
    <text evidence="1 6 7">Belongs to the peptidase S8 family.</text>
</comment>
<dbReference type="InterPro" id="IPR022398">
    <property type="entry name" value="Peptidase_S8_His-AS"/>
</dbReference>
<accession>A0A1F7TWK1</accession>
<dbReference type="CDD" id="cd07473">
    <property type="entry name" value="Peptidases_S8_Subtilisin_like"/>
    <property type="match status" value="1"/>
</dbReference>
<dbReference type="InterPro" id="IPR023828">
    <property type="entry name" value="Peptidase_S8_Ser-AS"/>
</dbReference>
<keyword evidence="2 6" id="KW-0645">Protease</keyword>
<feature type="active site" description="Charge relay system" evidence="5 6">
    <location>
        <position position="291"/>
    </location>
</feature>
<dbReference type="PROSITE" id="PS00137">
    <property type="entry name" value="SUBTILASE_HIS"/>
    <property type="match status" value="1"/>
</dbReference>
<evidence type="ECO:0000256" key="8">
    <source>
        <dbReference type="SAM" id="SignalP"/>
    </source>
</evidence>
<evidence type="ECO:0000256" key="5">
    <source>
        <dbReference type="PIRSR" id="PIRSR615500-1"/>
    </source>
</evidence>
<gene>
    <name evidence="10" type="ORF">A3C17_04245</name>
</gene>
<dbReference type="AlphaFoldDB" id="A0A1F7TWK1"/>
<dbReference type="EMBL" id="MGDX01000031">
    <property type="protein sequence ID" value="OGL70375.1"/>
    <property type="molecule type" value="Genomic_DNA"/>
</dbReference>
<reference evidence="10 11" key="1">
    <citation type="journal article" date="2016" name="Nat. Commun.">
        <title>Thousands of microbial genomes shed light on interconnected biogeochemical processes in an aquifer system.</title>
        <authorList>
            <person name="Anantharaman K."/>
            <person name="Brown C.T."/>
            <person name="Hug L.A."/>
            <person name="Sharon I."/>
            <person name="Castelle C.J."/>
            <person name="Probst A.J."/>
            <person name="Thomas B.C."/>
            <person name="Singh A."/>
            <person name="Wilkins M.J."/>
            <person name="Karaoz U."/>
            <person name="Brodie E.L."/>
            <person name="Williams K.H."/>
            <person name="Hubbard S.S."/>
            <person name="Banfield J.F."/>
        </authorList>
    </citation>
    <scope>NUCLEOTIDE SEQUENCE [LARGE SCALE GENOMIC DNA]</scope>
</reference>
<dbReference type="Proteomes" id="UP000177097">
    <property type="component" value="Unassembled WGS sequence"/>
</dbReference>
<dbReference type="Gene3D" id="3.40.50.200">
    <property type="entry name" value="Peptidase S8/S53 domain"/>
    <property type="match status" value="1"/>
</dbReference>
<dbReference type="Pfam" id="PF00082">
    <property type="entry name" value="Peptidase_S8"/>
    <property type="match status" value="1"/>
</dbReference>
<comment type="caution">
    <text evidence="10">The sequence shown here is derived from an EMBL/GenBank/DDBJ whole genome shotgun (WGS) entry which is preliminary data.</text>
</comment>
<evidence type="ECO:0000256" key="6">
    <source>
        <dbReference type="PROSITE-ProRule" id="PRU01240"/>
    </source>
</evidence>
<dbReference type="GO" id="GO:0006508">
    <property type="term" value="P:proteolysis"/>
    <property type="evidence" value="ECO:0007669"/>
    <property type="project" value="UniProtKB-KW"/>
</dbReference>
<evidence type="ECO:0000313" key="11">
    <source>
        <dbReference type="Proteomes" id="UP000177097"/>
    </source>
</evidence>
<dbReference type="InterPro" id="IPR023827">
    <property type="entry name" value="Peptidase_S8_Asp-AS"/>
</dbReference>
<keyword evidence="8" id="KW-0732">Signal</keyword>
<feature type="domain" description="Peptidase S8/S53" evidence="9">
    <location>
        <begin position="50"/>
        <end position="324"/>
    </location>
</feature>
<feature type="signal peptide" evidence="8">
    <location>
        <begin position="1"/>
        <end position="20"/>
    </location>
</feature>
<dbReference type="PROSITE" id="PS00136">
    <property type="entry name" value="SUBTILASE_ASP"/>
    <property type="match status" value="1"/>
</dbReference>
<dbReference type="PANTHER" id="PTHR43806">
    <property type="entry name" value="PEPTIDASE S8"/>
    <property type="match status" value="1"/>
</dbReference>
<dbReference type="PRINTS" id="PR00723">
    <property type="entry name" value="SUBTILISIN"/>
</dbReference>
<dbReference type="InterPro" id="IPR034204">
    <property type="entry name" value="PfSUB1-like_cat_dom"/>
</dbReference>
<dbReference type="SUPFAM" id="SSF52743">
    <property type="entry name" value="Subtilisin-like"/>
    <property type="match status" value="1"/>
</dbReference>
<evidence type="ECO:0000256" key="7">
    <source>
        <dbReference type="RuleBase" id="RU003355"/>
    </source>
</evidence>
<sequence>MPHRIVIILTLLLIPSTAFAVVPNDELVGNQWYLQKIRAFDAWETQHGSSDVIVAVLDAGLDTRHEDLIPNLYTNLREVAGDHIDNDGNGLVDDVHGWDFFDDDNDPRPELNGNPEEIGVHHGTVIAGIIGAQGTNSIGVSGVAWDVSILPVRVLNTDGDGTFQTIVDGIDYAVAQGADVINLSFVGELDSQELRDAIERAYERGTLVVAAVGNDTRDLDVDPLYPACSAWADKRNLILGVTATNADDARAEFSNYGKRCADIAAPGVSMYSTQTSTAGLGLYGNGWSGTSLAAPIVSGVAALLRSAYPTISPATIITALQTSVDPIVGLNPKGQVGTLGAGRVNAQRAMTVAAGLVETQTNEAPVTEEPDRAVEEHVTPATLVHAGAFDRPFAIGARAGDGARVELTESSVSDSLAFTPYPGFSGDVRVAVGQFDDDGAYEVATAPGPGGGPHVKVFSLTGKLESEFFAYDAAFRGGVAIAAADVDGDGVDEILTAPGVGESPVVKFHRKSGGLMDTIVLETDSRHALNISAGDIDGDGADDVLVSTSGGEPRVYVYRLYGTQQTSFLAYRPHERGELNSDVWVNAEGKRMVVTRMASSVNPNIRFFTLIGAFVNQVDTSVESGDHGDIAAWQPYAEQSPVLVTSELTLGKPDLFVYNEDGSLADIQLFAEFEYRSPMTLAK</sequence>
<evidence type="ECO:0000256" key="2">
    <source>
        <dbReference type="ARBA" id="ARBA00022670"/>
    </source>
</evidence>
<dbReference type="InterPro" id="IPR050131">
    <property type="entry name" value="Peptidase_S8_subtilisin-like"/>
</dbReference>
<dbReference type="PANTHER" id="PTHR43806:SF11">
    <property type="entry name" value="CEREVISIN-RELATED"/>
    <property type="match status" value="1"/>
</dbReference>
<dbReference type="InterPro" id="IPR036852">
    <property type="entry name" value="Peptidase_S8/S53_dom_sf"/>
</dbReference>
<evidence type="ECO:0000256" key="3">
    <source>
        <dbReference type="ARBA" id="ARBA00022801"/>
    </source>
</evidence>
<proteinExistence type="inferred from homology"/>
<evidence type="ECO:0000256" key="4">
    <source>
        <dbReference type="ARBA" id="ARBA00022825"/>
    </source>
</evidence>
<keyword evidence="3 6" id="KW-0378">Hydrolase</keyword>